<sequence length="80" mass="8971">LPASPSSIAEEAKSHHAGEANERRQPPPPGGKQHAPIPMEAKDSGAEDDKDRIMLEIVQMYRRQQEKLNSTLQKQLQLEM</sequence>
<protein>
    <submittedName>
        <fullName evidence="2">Uncharacterized protein</fullName>
    </submittedName>
</protein>
<feature type="compositionally biased region" description="Basic and acidic residues" evidence="1">
    <location>
        <begin position="10"/>
        <end position="25"/>
    </location>
</feature>
<evidence type="ECO:0000256" key="1">
    <source>
        <dbReference type="SAM" id="MobiDB-lite"/>
    </source>
</evidence>
<evidence type="ECO:0000313" key="3">
    <source>
        <dbReference type="Proteomes" id="UP001529510"/>
    </source>
</evidence>
<proteinExistence type="predicted"/>
<feature type="non-terminal residue" evidence="2">
    <location>
        <position position="1"/>
    </location>
</feature>
<name>A0ABD0RRE9_CIRMR</name>
<evidence type="ECO:0000313" key="2">
    <source>
        <dbReference type="EMBL" id="KAL0201104.1"/>
    </source>
</evidence>
<accession>A0ABD0RRE9</accession>
<comment type="caution">
    <text evidence="2">The sequence shown here is derived from an EMBL/GenBank/DDBJ whole genome shotgun (WGS) entry which is preliminary data.</text>
</comment>
<reference evidence="2 3" key="1">
    <citation type="submission" date="2024-05" db="EMBL/GenBank/DDBJ databases">
        <title>Genome sequencing and assembly of Indian major carp, Cirrhinus mrigala (Hamilton, 1822).</title>
        <authorList>
            <person name="Mohindra V."/>
            <person name="Chowdhury L.M."/>
            <person name="Lal K."/>
            <person name="Jena J.K."/>
        </authorList>
    </citation>
    <scope>NUCLEOTIDE SEQUENCE [LARGE SCALE GENOMIC DNA]</scope>
    <source>
        <strain evidence="2">CM1030</strain>
        <tissue evidence="2">Blood</tissue>
    </source>
</reference>
<organism evidence="2 3">
    <name type="scientific">Cirrhinus mrigala</name>
    <name type="common">Mrigala</name>
    <dbReference type="NCBI Taxonomy" id="683832"/>
    <lineage>
        <taxon>Eukaryota</taxon>
        <taxon>Metazoa</taxon>
        <taxon>Chordata</taxon>
        <taxon>Craniata</taxon>
        <taxon>Vertebrata</taxon>
        <taxon>Euteleostomi</taxon>
        <taxon>Actinopterygii</taxon>
        <taxon>Neopterygii</taxon>
        <taxon>Teleostei</taxon>
        <taxon>Ostariophysi</taxon>
        <taxon>Cypriniformes</taxon>
        <taxon>Cyprinidae</taxon>
        <taxon>Labeoninae</taxon>
        <taxon>Labeonini</taxon>
        <taxon>Cirrhinus</taxon>
    </lineage>
</organism>
<feature type="non-terminal residue" evidence="2">
    <location>
        <position position="80"/>
    </location>
</feature>
<dbReference type="EMBL" id="JAMKFB020000002">
    <property type="protein sequence ID" value="KAL0201104.1"/>
    <property type="molecule type" value="Genomic_DNA"/>
</dbReference>
<feature type="compositionally biased region" description="Basic and acidic residues" evidence="1">
    <location>
        <begin position="40"/>
        <end position="50"/>
    </location>
</feature>
<dbReference type="AlphaFoldDB" id="A0ABD0RRE9"/>
<gene>
    <name evidence="2" type="ORF">M9458_004291</name>
</gene>
<keyword evidence="3" id="KW-1185">Reference proteome</keyword>
<dbReference type="Proteomes" id="UP001529510">
    <property type="component" value="Unassembled WGS sequence"/>
</dbReference>
<feature type="region of interest" description="Disordered" evidence="1">
    <location>
        <begin position="1"/>
        <end position="50"/>
    </location>
</feature>